<proteinExistence type="predicted"/>
<reference evidence="2" key="1">
    <citation type="journal article" date="2020" name="G3 (Bethesda)">
        <title>High-Quality Assemblies for Three Invasive Social Wasps from the &lt;i&gt;Vespula&lt;/i&gt; Genus.</title>
        <authorList>
            <person name="Harrop T.W.R."/>
            <person name="Guhlin J."/>
            <person name="McLaughlin G.M."/>
            <person name="Permina E."/>
            <person name="Stockwell P."/>
            <person name="Gilligan J."/>
            <person name="Le Lec M.F."/>
            <person name="Gruber M.A.M."/>
            <person name="Quinn O."/>
            <person name="Lovegrove M."/>
            <person name="Duncan E.J."/>
            <person name="Remnant E.J."/>
            <person name="Van Eeckhoven J."/>
            <person name="Graham B."/>
            <person name="Knapp R.A."/>
            <person name="Langford K.W."/>
            <person name="Kronenberg Z."/>
            <person name="Press M.O."/>
            <person name="Eacker S.M."/>
            <person name="Wilson-Rankin E.E."/>
            <person name="Purcell J."/>
            <person name="Lester P.J."/>
            <person name="Dearden P.K."/>
        </authorList>
    </citation>
    <scope>NUCLEOTIDE SEQUENCE</scope>
    <source>
        <strain evidence="2">Marl-1</strain>
    </source>
</reference>
<evidence type="ECO:0000256" key="1">
    <source>
        <dbReference type="SAM" id="Phobius"/>
    </source>
</evidence>
<keyword evidence="3" id="KW-1185">Reference proteome</keyword>
<dbReference type="Proteomes" id="UP000614350">
    <property type="component" value="Unassembled WGS sequence"/>
</dbReference>
<protein>
    <submittedName>
        <fullName evidence="2">Uncharacterized protein</fullName>
    </submittedName>
</protein>
<feature type="transmembrane region" description="Helical" evidence="1">
    <location>
        <begin position="20"/>
        <end position="40"/>
    </location>
</feature>
<evidence type="ECO:0000313" key="3">
    <source>
        <dbReference type="Proteomes" id="UP000614350"/>
    </source>
</evidence>
<keyword evidence="1" id="KW-0812">Transmembrane</keyword>
<name>A0A834KL32_VESVU</name>
<comment type="caution">
    <text evidence="2">The sequence shown here is derived from an EMBL/GenBank/DDBJ whole genome shotgun (WGS) entry which is preliminary data.</text>
</comment>
<organism evidence="2 3">
    <name type="scientific">Vespula vulgaris</name>
    <name type="common">Yellow jacket</name>
    <name type="synonym">Wasp</name>
    <dbReference type="NCBI Taxonomy" id="7454"/>
    <lineage>
        <taxon>Eukaryota</taxon>
        <taxon>Metazoa</taxon>
        <taxon>Ecdysozoa</taxon>
        <taxon>Arthropoda</taxon>
        <taxon>Hexapoda</taxon>
        <taxon>Insecta</taxon>
        <taxon>Pterygota</taxon>
        <taxon>Neoptera</taxon>
        <taxon>Endopterygota</taxon>
        <taxon>Hymenoptera</taxon>
        <taxon>Apocrita</taxon>
        <taxon>Aculeata</taxon>
        <taxon>Vespoidea</taxon>
        <taxon>Vespidae</taxon>
        <taxon>Vespinae</taxon>
        <taxon>Vespula</taxon>
    </lineage>
</organism>
<gene>
    <name evidence="2" type="ORF">HZH66_002414</name>
</gene>
<sequence>MEHQYQLAPGGMDHWFQLLHLYSECFQLSFSTLYLMCLALRRCLMFHTGQEHVPPYGSGQGDWPQRCAIYL</sequence>
<dbReference type="EMBL" id="JACSEA010000002">
    <property type="protein sequence ID" value="KAF7407877.1"/>
    <property type="molecule type" value="Genomic_DNA"/>
</dbReference>
<keyword evidence="1" id="KW-0472">Membrane</keyword>
<keyword evidence="1" id="KW-1133">Transmembrane helix</keyword>
<dbReference type="AlphaFoldDB" id="A0A834KL32"/>
<evidence type="ECO:0000313" key="2">
    <source>
        <dbReference type="EMBL" id="KAF7407877.1"/>
    </source>
</evidence>
<accession>A0A834KL32</accession>